<sequence length="149" mass="16527">MKHTSIFRSSGENRHCNLNAQWDRAEKPGRSRDSGEAGKPETFQEGIPTGLKVGKPGQDHSLRQQCNHRRASNLVVGFAQRRKPPRSLGTWKHPGNAPSSRCLLHHPSEMDPYGARDLIFLGHHEARPGHGSKTTTHVKPGKSSSFARN</sequence>
<reference evidence="2" key="2">
    <citation type="journal article" date="2023" name="IMA Fungus">
        <title>Comparative genomic study of the Penicillium genus elucidates a diverse pangenome and 15 lateral gene transfer events.</title>
        <authorList>
            <person name="Petersen C."/>
            <person name="Sorensen T."/>
            <person name="Nielsen M.R."/>
            <person name="Sondergaard T.E."/>
            <person name="Sorensen J.L."/>
            <person name="Fitzpatrick D.A."/>
            <person name="Frisvad J.C."/>
            <person name="Nielsen K.L."/>
        </authorList>
    </citation>
    <scope>NUCLEOTIDE SEQUENCE</scope>
    <source>
        <strain evidence="2">IBT 30761</strain>
    </source>
</reference>
<dbReference type="EMBL" id="JAPQKI010000009">
    <property type="protein sequence ID" value="KAJ5089911.1"/>
    <property type="molecule type" value="Genomic_DNA"/>
</dbReference>
<feature type="region of interest" description="Disordered" evidence="1">
    <location>
        <begin position="1"/>
        <end position="105"/>
    </location>
</feature>
<dbReference type="RefSeq" id="XP_056471893.1">
    <property type="nucleotide sequence ID" value="XM_056621087.1"/>
</dbReference>
<name>A0A9W9K265_9EURO</name>
<accession>A0A9W9K265</accession>
<proteinExistence type="predicted"/>
<evidence type="ECO:0000313" key="3">
    <source>
        <dbReference type="Proteomes" id="UP001149074"/>
    </source>
</evidence>
<feature type="region of interest" description="Disordered" evidence="1">
    <location>
        <begin position="125"/>
        <end position="149"/>
    </location>
</feature>
<evidence type="ECO:0000313" key="2">
    <source>
        <dbReference type="EMBL" id="KAJ5089911.1"/>
    </source>
</evidence>
<organism evidence="2 3">
    <name type="scientific">Penicillium argentinense</name>
    <dbReference type="NCBI Taxonomy" id="1131581"/>
    <lineage>
        <taxon>Eukaryota</taxon>
        <taxon>Fungi</taxon>
        <taxon>Dikarya</taxon>
        <taxon>Ascomycota</taxon>
        <taxon>Pezizomycotina</taxon>
        <taxon>Eurotiomycetes</taxon>
        <taxon>Eurotiomycetidae</taxon>
        <taxon>Eurotiales</taxon>
        <taxon>Aspergillaceae</taxon>
        <taxon>Penicillium</taxon>
    </lineage>
</organism>
<feature type="compositionally biased region" description="Basic and acidic residues" evidence="1">
    <location>
        <begin position="23"/>
        <end position="39"/>
    </location>
</feature>
<comment type="caution">
    <text evidence="2">The sequence shown here is derived from an EMBL/GenBank/DDBJ whole genome shotgun (WGS) entry which is preliminary data.</text>
</comment>
<keyword evidence="3" id="KW-1185">Reference proteome</keyword>
<dbReference type="Proteomes" id="UP001149074">
    <property type="component" value="Unassembled WGS sequence"/>
</dbReference>
<feature type="compositionally biased region" description="Polar residues" evidence="1">
    <location>
        <begin position="132"/>
        <end position="149"/>
    </location>
</feature>
<dbReference type="AlphaFoldDB" id="A0A9W9K265"/>
<gene>
    <name evidence="2" type="ORF">N7532_008595</name>
</gene>
<protein>
    <submittedName>
        <fullName evidence="2">Uncharacterized protein</fullName>
    </submittedName>
</protein>
<feature type="compositionally biased region" description="Polar residues" evidence="1">
    <location>
        <begin position="1"/>
        <end position="20"/>
    </location>
</feature>
<evidence type="ECO:0000256" key="1">
    <source>
        <dbReference type="SAM" id="MobiDB-lite"/>
    </source>
</evidence>
<dbReference type="GeneID" id="81360066"/>
<reference evidence="2" key="1">
    <citation type="submission" date="2022-11" db="EMBL/GenBank/DDBJ databases">
        <authorList>
            <person name="Petersen C."/>
        </authorList>
    </citation>
    <scope>NUCLEOTIDE SEQUENCE</scope>
    <source>
        <strain evidence="2">IBT 30761</strain>
    </source>
</reference>